<keyword evidence="1" id="KW-0378">Hydrolase</keyword>
<organism evidence="1 2">
    <name type="scientific">Trifolium medium</name>
    <dbReference type="NCBI Taxonomy" id="97028"/>
    <lineage>
        <taxon>Eukaryota</taxon>
        <taxon>Viridiplantae</taxon>
        <taxon>Streptophyta</taxon>
        <taxon>Embryophyta</taxon>
        <taxon>Tracheophyta</taxon>
        <taxon>Spermatophyta</taxon>
        <taxon>Magnoliopsida</taxon>
        <taxon>eudicotyledons</taxon>
        <taxon>Gunneridae</taxon>
        <taxon>Pentapetalae</taxon>
        <taxon>rosids</taxon>
        <taxon>fabids</taxon>
        <taxon>Fabales</taxon>
        <taxon>Fabaceae</taxon>
        <taxon>Papilionoideae</taxon>
        <taxon>50 kb inversion clade</taxon>
        <taxon>NPAAA clade</taxon>
        <taxon>Hologalegina</taxon>
        <taxon>IRL clade</taxon>
        <taxon>Trifolieae</taxon>
        <taxon>Trifolium</taxon>
    </lineage>
</organism>
<keyword evidence="2" id="KW-1185">Reference proteome</keyword>
<sequence>MLLLPFMVSSASIVKKLPGFDGDLPFKLETG</sequence>
<dbReference type="GO" id="GO:0004180">
    <property type="term" value="F:carboxypeptidase activity"/>
    <property type="evidence" value="ECO:0007669"/>
    <property type="project" value="UniProtKB-KW"/>
</dbReference>
<feature type="non-terminal residue" evidence="1">
    <location>
        <position position="31"/>
    </location>
</feature>
<dbReference type="Proteomes" id="UP000265520">
    <property type="component" value="Unassembled WGS sequence"/>
</dbReference>
<accession>A0A392QD20</accession>
<keyword evidence="1" id="KW-0645">Protease</keyword>
<name>A0A392QD20_9FABA</name>
<evidence type="ECO:0000313" key="1">
    <source>
        <dbReference type="EMBL" id="MCI22054.1"/>
    </source>
</evidence>
<comment type="caution">
    <text evidence="1">The sequence shown here is derived from an EMBL/GenBank/DDBJ whole genome shotgun (WGS) entry which is preliminary data.</text>
</comment>
<protein>
    <submittedName>
        <fullName evidence="1">Serine carboxypeptidase-like 18-like</fullName>
    </submittedName>
</protein>
<reference evidence="1 2" key="1">
    <citation type="journal article" date="2018" name="Front. Plant Sci.">
        <title>Red Clover (Trifolium pratense) and Zigzag Clover (T. medium) - A Picture of Genomic Similarities and Differences.</title>
        <authorList>
            <person name="Dluhosova J."/>
            <person name="Istvanek J."/>
            <person name="Nedelnik J."/>
            <person name="Repkova J."/>
        </authorList>
    </citation>
    <scope>NUCLEOTIDE SEQUENCE [LARGE SCALE GENOMIC DNA]</scope>
    <source>
        <strain evidence="2">cv. 10/8</strain>
        <tissue evidence="1">Leaf</tissue>
    </source>
</reference>
<dbReference type="EMBL" id="LXQA010128376">
    <property type="protein sequence ID" value="MCI22054.1"/>
    <property type="molecule type" value="Genomic_DNA"/>
</dbReference>
<dbReference type="AlphaFoldDB" id="A0A392QD20"/>
<keyword evidence="1" id="KW-0121">Carboxypeptidase</keyword>
<proteinExistence type="predicted"/>
<evidence type="ECO:0000313" key="2">
    <source>
        <dbReference type="Proteomes" id="UP000265520"/>
    </source>
</evidence>